<gene>
    <name evidence="1" type="ORF">FRZ06_07935</name>
</gene>
<accession>A0ACD1AA07</accession>
<dbReference type="Proteomes" id="UP000594014">
    <property type="component" value="Chromosome"/>
</dbReference>
<name>A0ACD1AA07_9FIRM</name>
<protein>
    <submittedName>
        <fullName evidence="1">Uncharacterized protein</fullName>
    </submittedName>
</protein>
<sequence length="424" mass="48412">MKARAGFVLFLILSISILLYYNYSRSGLKPDYSQKVEIVIFIFVITFICLAYIVYESYRIMYFEMKERMDMITESKNDLQTTYNSLTMFMIEVGSDYTIINLNEAVCRYLNRKRYHLIGQELNSIFGTHEHSFETMSRLINDTFSTGANGKGEIEIRDGIFEVFTFPMQDFADRMTRVLLMMNDVTEVRALYRQMLQDNKMTAVGQLAAGVAHEIRNPLGLIRNYCHLLKKSSGNDEELKGKAIRMMETAVDRSNDIIDNLLRFSRMSNETWKEINLRQAIHSILDFEEHTLIKNNIEIELNCKEEIVIYAVLESLEMILINIIINAMDAMENGGRISIDCSQEKDAVTVMITDTGRGIPEEIRANIFNPFFSTKENHSGGGLGLYIVYNEISKLNGSISVESEIGKGTSFTIKLPSDGGTRNG</sequence>
<keyword evidence="2" id="KW-1185">Reference proteome</keyword>
<organism evidence="1 2">
    <name type="scientific">Anoxybacterium hadale</name>
    <dbReference type="NCBI Taxonomy" id="3408580"/>
    <lineage>
        <taxon>Bacteria</taxon>
        <taxon>Bacillati</taxon>
        <taxon>Bacillota</taxon>
        <taxon>Clostridia</taxon>
        <taxon>Peptostreptococcales</taxon>
        <taxon>Anaerovoracaceae</taxon>
        <taxon>Anoxybacterium</taxon>
    </lineage>
</organism>
<evidence type="ECO:0000313" key="2">
    <source>
        <dbReference type="Proteomes" id="UP000594014"/>
    </source>
</evidence>
<evidence type="ECO:0000313" key="1">
    <source>
        <dbReference type="EMBL" id="QOX63281.1"/>
    </source>
</evidence>
<proteinExistence type="predicted"/>
<dbReference type="EMBL" id="CP042469">
    <property type="protein sequence ID" value="QOX63281.1"/>
    <property type="molecule type" value="Genomic_DNA"/>
</dbReference>
<reference evidence="1" key="1">
    <citation type="submission" date="2019-08" db="EMBL/GenBank/DDBJ databases">
        <title>Genome sequence of Clostridiales bacterium MT110.</title>
        <authorList>
            <person name="Cao J."/>
        </authorList>
    </citation>
    <scope>NUCLEOTIDE SEQUENCE</scope>
    <source>
        <strain evidence="1">MT110</strain>
    </source>
</reference>